<reference evidence="3" key="1">
    <citation type="submission" date="2020-10" db="EMBL/GenBank/DDBJ databases">
        <authorList>
            <person name="Roach M.J.R."/>
        </authorList>
    </citation>
    <scope>NUCLEOTIDE SEQUENCE</scope>
    <source>
        <strain evidence="3">CBS 1945</strain>
    </source>
</reference>
<dbReference type="InterPro" id="IPR014752">
    <property type="entry name" value="Arrestin-like_C"/>
</dbReference>
<dbReference type="InterPro" id="IPR011021">
    <property type="entry name" value="Arrestin-like_N"/>
</dbReference>
<dbReference type="GO" id="GO:0031625">
    <property type="term" value="F:ubiquitin protein ligase binding"/>
    <property type="evidence" value="ECO:0007669"/>
    <property type="project" value="TreeGrafter"/>
</dbReference>
<dbReference type="AlphaFoldDB" id="A0A875RXW6"/>
<dbReference type="GeneID" id="62194114"/>
<feature type="compositionally biased region" description="Polar residues" evidence="1">
    <location>
        <begin position="527"/>
        <end position="545"/>
    </location>
</feature>
<evidence type="ECO:0000259" key="2">
    <source>
        <dbReference type="Pfam" id="PF00339"/>
    </source>
</evidence>
<dbReference type="Proteomes" id="UP000662931">
    <property type="component" value="Chromosome 1"/>
</dbReference>
<protein>
    <recommendedName>
        <fullName evidence="2">Arrestin-like N-terminal domain-containing protein</fullName>
    </recommendedName>
</protein>
<evidence type="ECO:0000313" key="3">
    <source>
        <dbReference type="EMBL" id="QPG73403.1"/>
    </source>
</evidence>
<sequence length="574" mass="64502">MNISYSFLSATNMVSCCDIEIVLDKLGTSGVYSNYDTIQGEVILKVHTSTRFNAVQVKMEGISRTILEVMDPVALMTSTGTGVGQYSQPRPQPIGHKRSVLETHKLLQDTVTVLPSPSRKNRLYSRSILLDPGKYNFSFQFRIPLKNKCTGSVSLSDEPKTTEGPRNNRLLNDYQVHVERKLPPSFSQLGHMALIRYFVKATAVVRTSQRRTLEATAYEPFIFLPLDDCNILMSNDMQAYTRRGFVLKNKYPEIVAASNPARVPIPQERKASAPQLITSTSSSGFLKAFFSTPGRPVMTKAKSYNGVRRKPLGAGTNPHSFSFHVKPINVRVVFEMRMRHPAFLIPSRSPTYQLYLLTKSPPEKFQLFNGMSSGLGSVYLRYLKLDLVSITDCFVSSYKKKVTKTKTIYENQSFHFLLDLACTQQSKPYQAIGKKLYEIAIPKKLYEDAIVPDNVPPSFRTCNMERKYKLLVSAGFADHEYATAGTVVTLETAVEVMSGMEPVMEDPDVGVYASRTELYRAMREAHSTSPDNVSNGTVPMTSSDGLPTYDEVVKETNHRRTFTQNDSYYVDIND</sequence>
<evidence type="ECO:0000313" key="4">
    <source>
        <dbReference type="Proteomes" id="UP000662931"/>
    </source>
</evidence>
<organism evidence="3 4">
    <name type="scientific">Eeniella nana</name>
    <name type="common">Yeast</name>
    <name type="synonym">Brettanomyces nanus</name>
    <dbReference type="NCBI Taxonomy" id="13502"/>
    <lineage>
        <taxon>Eukaryota</taxon>
        <taxon>Fungi</taxon>
        <taxon>Dikarya</taxon>
        <taxon>Ascomycota</taxon>
        <taxon>Saccharomycotina</taxon>
        <taxon>Pichiomycetes</taxon>
        <taxon>Pichiales</taxon>
        <taxon>Pichiaceae</taxon>
        <taxon>Brettanomyces</taxon>
    </lineage>
</organism>
<dbReference type="RefSeq" id="XP_038776968.1">
    <property type="nucleotide sequence ID" value="XM_038921040.1"/>
</dbReference>
<proteinExistence type="predicted"/>
<dbReference type="InterPro" id="IPR050357">
    <property type="entry name" value="Arrestin_domain-protein"/>
</dbReference>
<dbReference type="GO" id="GO:0005886">
    <property type="term" value="C:plasma membrane"/>
    <property type="evidence" value="ECO:0007669"/>
    <property type="project" value="TreeGrafter"/>
</dbReference>
<accession>A0A875RXW6</accession>
<dbReference type="Gene3D" id="2.60.40.640">
    <property type="match status" value="1"/>
</dbReference>
<dbReference type="GO" id="GO:0005829">
    <property type="term" value="C:cytosol"/>
    <property type="evidence" value="ECO:0007669"/>
    <property type="project" value="TreeGrafter"/>
</dbReference>
<dbReference type="Pfam" id="PF00339">
    <property type="entry name" value="Arrestin_N"/>
    <property type="match status" value="1"/>
</dbReference>
<dbReference type="GO" id="GO:0070086">
    <property type="term" value="P:ubiquitin-dependent endocytosis"/>
    <property type="evidence" value="ECO:0007669"/>
    <property type="project" value="TreeGrafter"/>
</dbReference>
<feature type="region of interest" description="Disordered" evidence="1">
    <location>
        <begin position="525"/>
        <end position="546"/>
    </location>
</feature>
<dbReference type="PANTHER" id="PTHR11188">
    <property type="entry name" value="ARRESTIN DOMAIN CONTAINING PROTEIN"/>
    <property type="match status" value="1"/>
</dbReference>
<dbReference type="PANTHER" id="PTHR11188:SF17">
    <property type="entry name" value="FI21816P1"/>
    <property type="match status" value="1"/>
</dbReference>
<dbReference type="KEGG" id="bnn:FOA43_000713"/>
<name>A0A875RXW6_EENNA</name>
<evidence type="ECO:0000256" key="1">
    <source>
        <dbReference type="SAM" id="MobiDB-lite"/>
    </source>
</evidence>
<feature type="domain" description="Arrestin-like N-terminal" evidence="2">
    <location>
        <begin position="20"/>
        <end position="149"/>
    </location>
</feature>
<keyword evidence="4" id="KW-1185">Reference proteome</keyword>
<dbReference type="GO" id="GO:0030674">
    <property type="term" value="F:protein-macromolecule adaptor activity"/>
    <property type="evidence" value="ECO:0007669"/>
    <property type="project" value="TreeGrafter"/>
</dbReference>
<gene>
    <name evidence="3" type="ORF">FOA43_000713</name>
</gene>
<dbReference type="EMBL" id="CP064812">
    <property type="protein sequence ID" value="QPG73403.1"/>
    <property type="molecule type" value="Genomic_DNA"/>
</dbReference>
<dbReference type="OrthoDB" id="3365616at2759"/>
<dbReference type="CDD" id="cd22952">
    <property type="entry name" value="ART10-like"/>
    <property type="match status" value="1"/>
</dbReference>